<dbReference type="EMBL" id="LBJM01000023">
    <property type="protein sequence ID" value="RXH41072.1"/>
    <property type="molecule type" value="Genomic_DNA"/>
</dbReference>
<organism evidence="1 2">
    <name type="scientific">Bradyrhizobium zhanjiangense</name>
    <dbReference type="NCBI Taxonomy" id="1325107"/>
    <lineage>
        <taxon>Bacteria</taxon>
        <taxon>Pseudomonadati</taxon>
        <taxon>Pseudomonadota</taxon>
        <taxon>Alphaproteobacteria</taxon>
        <taxon>Hyphomicrobiales</taxon>
        <taxon>Nitrobacteraceae</taxon>
        <taxon>Bradyrhizobium</taxon>
    </lineage>
</organism>
<gene>
    <name evidence="1" type="ORF">XH94_09520</name>
</gene>
<evidence type="ECO:0000313" key="2">
    <source>
        <dbReference type="Proteomes" id="UP000290565"/>
    </source>
</evidence>
<name>A0A4Q0SP13_9BRAD</name>
<evidence type="ECO:0000313" key="1">
    <source>
        <dbReference type="EMBL" id="RXH41072.1"/>
    </source>
</evidence>
<reference evidence="1 2" key="1">
    <citation type="submission" date="2015-04" db="EMBL/GenBank/DDBJ databases">
        <title>Comparative genomics of rhizobia nodulating Arachis hypogaea in China.</title>
        <authorList>
            <person name="Li Y."/>
        </authorList>
    </citation>
    <scope>NUCLEOTIDE SEQUENCE [LARGE SCALE GENOMIC DNA]</scope>
    <source>
        <strain evidence="1 2">CCBAU 51787</strain>
    </source>
</reference>
<accession>A0A4Q0SP13</accession>
<dbReference type="Proteomes" id="UP000290565">
    <property type="component" value="Unassembled WGS sequence"/>
</dbReference>
<protein>
    <submittedName>
        <fullName evidence="1">Uncharacterized protein</fullName>
    </submittedName>
</protein>
<dbReference type="AlphaFoldDB" id="A0A4Q0SP13"/>
<comment type="caution">
    <text evidence="1">The sequence shown here is derived from an EMBL/GenBank/DDBJ whole genome shotgun (WGS) entry which is preliminary data.</text>
</comment>
<proteinExistence type="predicted"/>
<sequence>MESLTMNDAQIVELCTTIGYILAARGIWREPRTRTEARVLVYQSPAIVVLQYRPKSTLERCEVWQRGVVATGKPKKLFIGQRLLATGEVTVLGFQRGPWEEHLAEIAAMVASERAKTAAQRRSKLRVVA</sequence>